<feature type="domain" description="DUF4283" evidence="1">
    <location>
        <begin position="3"/>
        <end position="46"/>
    </location>
</feature>
<dbReference type="InterPro" id="IPR040256">
    <property type="entry name" value="At4g02000-like"/>
</dbReference>
<keyword evidence="3" id="KW-1185">Reference proteome</keyword>
<dbReference type="Proteomes" id="UP000828251">
    <property type="component" value="Unassembled WGS sequence"/>
</dbReference>
<gene>
    <name evidence="2" type="ORF">J1N35_006157</name>
</gene>
<reference evidence="2 3" key="1">
    <citation type="journal article" date="2021" name="Plant Biotechnol. J.">
        <title>Multi-omics assisted identification of the key and species-specific regulatory components of drought-tolerant mechanisms in Gossypium stocksii.</title>
        <authorList>
            <person name="Yu D."/>
            <person name="Ke L."/>
            <person name="Zhang D."/>
            <person name="Wu Y."/>
            <person name="Sun Y."/>
            <person name="Mei J."/>
            <person name="Sun J."/>
            <person name="Sun Y."/>
        </authorList>
    </citation>
    <scope>NUCLEOTIDE SEQUENCE [LARGE SCALE GENOMIC DNA]</scope>
    <source>
        <strain evidence="3">cv. E1</strain>
        <tissue evidence="2">Leaf</tissue>
    </source>
</reference>
<sequence>MDVENDYFLVKFQNAKNYEKVYQGPWIMFGQNLTVQSWTLDFNPMQPFPSVMMARISLPDLPGIFYKRKILEEIGGLVGKVAKLDFMGKICQNGSVCESGSTSSLTNFG</sequence>
<dbReference type="EMBL" id="JAIQCV010000002">
    <property type="protein sequence ID" value="KAH1122997.1"/>
    <property type="molecule type" value="Genomic_DNA"/>
</dbReference>
<accession>A0A9D3WFF5</accession>
<name>A0A9D3WFF5_9ROSI</name>
<dbReference type="AlphaFoldDB" id="A0A9D3WFF5"/>
<evidence type="ECO:0000313" key="3">
    <source>
        <dbReference type="Proteomes" id="UP000828251"/>
    </source>
</evidence>
<dbReference type="PANTHER" id="PTHR31286">
    <property type="entry name" value="GLYCINE-RICH CELL WALL STRUCTURAL PROTEIN 1.8-LIKE"/>
    <property type="match status" value="1"/>
</dbReference>
<comment type="caution">
    <text evidence="2">The sequence shown here is derived from an EMBL/GenBank/DDBJ whole genome shotgun (WGS) entry which is preliminary data.</text>
</comment>
<dbReference type="OrthoDB" id="994333at2759"/>
<proteinExistence type="predicted"/>
<evidence type="ECO:0000313" key="2">
    <source>
        <dbReference type="EMBL" id="KAH1122997.1"/>
    </source>
</evidence>
<organism evidence="2 3">
    <name type="scientific">Gossypium stocksii</name>
    <dbReference type="NCBI Taxonomy" id="47602"/>
    <lineage>
        <taxon>Eukaryota</taxon>
        <taxon>Viridiplantae</taxon>
        <taxon>Streptophyta</taxon>
        <taxon>Embryophyta</taxon>
        <taxon>Tracheophyta</taxon>
        <taxon>Spermatophyta</taxon>
        <taxon>Magnoliopsida</taxon>
        <taxon>eudicotyledons</taxon>
        <taxon>Gunneridae</taxon>
        <taxon>Pentapetalae</taxon>
        <taxon>rosids</taxon>
        <taxon>malvids</taxon>
        <taxon>Malvales</taxon>
        <taxon>Malvaceae</taxon>
        <taxon>Malvoideae</taxon>
        <taxon>Gossypium</taxon>
    </lineage>
</organism>
<evidence type="ECO:0000259" key="1">
    <source>
        <dbReference type="Pfam" id="PF14111"/>
    </source>
</evidence>
<protein>
    <recommendedName>
        <fullName evidence="1">DUF4283 domain-containing protein</fullName>
    </recommendedName>
</protein>
<dbReference type="InterPro" id="IPR025558">
    <property type="entry name" value="DUF4283"/>
</dbReference>
<dbReference type="Pfam" id="PF14111">
    <property type="entry name" value="DUF4283"/>
    <property type="match status" value="1"/>
</dbReference>
<dbReference type="PANTHER" id="PTHR31286:SF173">
    <property type="entry name" value="DUF4283 DOMAIN-CONTAINING PROTEIN"/>
    <property type="match status" value="1"/>
</dbReference>